<accession>A0AA89AEP3</accession>
<evidence type="ECO:0000313" key="2">
    <source>
        <dbReference type="EMBL" id="KAK3000824.1"/>
    </source>
</evidence>
<dbReference type="PANTHER" id="PTHR47481:SF31">
    <property type="entry name" value="OS01G0873500 PROTEIN"/>
    <property type="match status" value="1"/>
</dbReference>
<feature type="compositionally biased region" description="Low complexity" evidence="1">
    <location>
        <begin position="287"/>
        <end position="315"/>
    </location>
</feature>
<feature type="region of interest" description="Disordered" evidence="1">
    <location>
        <begin position="286"/>
        <end position="360"/>
    </location>
</feature>
<protein>
    <recommendedName>
        <fullName evidence="4">UBN2_3 domain-containing protein</fullName>
    </recommendedName>
</protein>
<evidence type="ECO:0008006" key="4">
    <source>
        <dbReference type="Google" id="ProtNLM"/>
    </source>
</evidence>
<reference evidence="2" key="1">
    <citation type="submission" date="2022-12" db="EMBL/GenBank/DDBJ databases">
        <title>Draft genome assemblies for two species of Escallonia (Escalloniales).</title>
        <authorList>
            <person name="Chanderbali A."/>
            <person name="Dervinis C."/>
            <person name="Anghel I."/>
            <person name="Soltis D."/>
            <person name="Soltis P."/>
            <person name="Zapata F."/>
        </authorList>
    </citation>
    <scope>NUCLEOTIDE SEQUENCE</scope>
    <source>
        <strain evidence="2">UCBG64.0493</strain>
        <tissue evidence="2">Leaf</tissue>
    </source>
</reference>
<feature type="compositionally biased region" description="Low complexity" evidence="1">
    <location>
        <begin position="322"/>
        <end position="360"/>
    </location>
</feature>
<organism evidence="2 3">
    <name type="scientific">Escallonia herrerae</name>
    <dbReference type="NCBI Taxonomy" id="1293975"/>
    <lineage>
        <taxon>Eukaryota</taxon>
        <taxon>Viridiplantae</taxon>
        <taxon>Streptophyta</taxon>
        <taxon>Embryophyta</taxon>
        <taxon>Tracheophyta</taxon>
        <taxon>Spermatophyta</taxon>
        <taxon>Magnoliopsida</taxon>
        <taxon>eudicotyledons</taxon>
        <taxon>Gunneridae</taxon>
        <taxon>Pentapetalae</taxon>
        <taxon>asterids</taxon>
        <taxon>campanulids</taxon>
        <taxon>Escalloniales</taxon>
        <taxon>Escalloniaceae</taxon>
        <taxon>Escallonia</taxon>
    </lineage>
</organism>
<evidence type="ECO:0000256" key="1">
    <source>
        <dbReference type="SAM" id="MobiDB-lite"/>
    </source>
</evidence>
<sequence length="360" mass="39566">MAKPFTQKPFTFSEWHCLQQRQQRRRGLRARRIGLGVGQLHGDDSGRNPQMALGNLHDGGGGGRLFLGEKETEAAVGCYFWETKRRRAHETSLARQRLCELTYFLNISPTKEQENDNKTKKEKTTYVHKGGAGTGAGTIGSTIRIGRQYETKVWTALAHSFGSVSQNRQLQLYIELQELKKNDLSISEYLHKAKSLSDELSTAGKLVSPTKFNAIIYQNIGSDYHSIITALNLLQEPVSFSELHSQLMAREILLNEFLYDAAHQSSTSADVSTLWLSLSHSATHLDSPSTSGLSPSHTSSTQSPSPTISQSLAPTSHPPSSSPTTTYYLRTPSPTSTPIITKTLSSTSPKSTSSNSPILS</sequence>
<proteinExistence type="predicted"/>
<evidence type="ECO:0000313" key="3">
    <source>
        <dbReference type="Proteomes" id="UP001188597"/>
    </source>
</evidence>
<comment type="caution">
    <text evidence="2">The sequence shown here is derived from an EMBL/GenBank/DDBJ whole genome shotgun (WGS) entry which is preliminary data.</text>
</comment>
<gene>
    <name evidence="2" type="ORF">RJ639_020551</name>
</gene>
<name>A0AA89AEP3_9ASTE</name>
<dbReference type="AlphaFoldDB" id="A0AA89AEP3"/>
<dbReference type="PANTHER" id="PTHR47481">
    <property type="match status" value="1"/>
</dbReference>
<keyword evidence="3" id="KW-1185">Reference proteome</keyword>
<dbReference type="Proteomes" id="UP001188597">
    <property type="component" value="Unassembled WGS sequence"/>
</dbReference>
<dbReference type="EMBL" id="JAVXUP010002915">
    <property type="protein sequence ID" value="KAK3000824.1"/>
    <property type="molecule type" value="Genomic_DNA"/>
</dbReference>
<dbReference type="Pfam" id="PF14223">
    <property type="entry name" value="Retrotran_gag_2"/>
    <property type="match status" value="1"/>
</dbReference>